<comment type="caution">
    <text evidence="1">The sequence shown here is derived from an EMBL/GenBank/DDBJ whole genome shotgun (WGS) entry which is preliminary data.</text>
</comment>
<dbReference type="AlphaFoldDB" id="A0A1Q3D794"/>
<keyword evidence="2" id="KW-1185">Reference proteome</keyword>
<evidence type="ECO:0000313" key="1">
    <source>
        <dbReference type="EMBL" id="GAV88332.1"/>
    </source>
</evidence>
<evidence type="ECO:0000313" key="2">
    <source>
        <dbReference type="Proteomes" id="UP000187406"/>
    </source>
</evidence>
<proteinExistence type="predicted"/>
<dbReference type="EMBL" id="BDDD01004788">
    <property type="protein sequence ID" value="GAV88332.1"/>
    <property type="molecule type" value="Genomic_DNA"/>
</dbReference>
<gene>
    <name evidence="1" type="ORF">CFOL_v3_31755</name>
</gene>
<dbReference type="Proteomes" id="UP000187406">
    <property type="component" value="Unassembled WGS sequence"/>
</dbReference>
<accession>A0A1Q3D794</accession>
<name>A0A1Q3D794_CEPFO</name>
<feature type="non-terminal residue" evidence="1">
    <location>
        <position position="1"/>
    </location>
</feature>
<dbReference type="InParanoid" id="A0A1Q3D794"/>
<organism evidence="1 2">
    <name type="scientific">Cephalotus follicularis</name>
    <name type="common">Albany pitcher plant</name>
    <dbReference type="NCBI Taxonomy" id="3775"/>
    <lineage>
        <taxon>Eukaryota</taxon>
        <taxon>Viridiplantae</taxon>
        <taxon>Streptophyta</taxon>
        <taxon>Embryophyta</taxon>
        <taxon>Tracheophyta</taxon>
        <taxon>Spermatophyta</taxon>
        <taxon>Magnoliopsida</taxon>
        <taxon>eudicotyledons</taxon>
        <taxon>Gunneridae</taxon>
        <taxon>Pentapetalae</taxon>
        <taxon>rosids</taxon>
        <taxon>fabids</taxon>
        <taxon>Oxalidales</taxon>
        <taxon>Cephalotaceae</taxon>
        <taxon>Cephalotus</taxon>
    </lineage>
</organism>
<protein>
    <submittedName>
        <fullName evidence="1">Uncharacterized protein</fullName>
    </submittedName>
</protein>
<reference evidence="2" key="1">
    <citation type="submission" date="2016-04" db="EMBL/GenBank/DDBJ databases">
        <title>Cephalotus genome sequencing.</title>
        <authorList>
            <person name="Fukushima K."/>
            <person name="Hasebe M."/>
            <person name="Fang X."/>
        </authorList>
    </citation>
    <scope>NUCLEOTIDE SEQUENCE [LARGE SCALE GENOMIC DNA]</scope>
    <source>
        <strain evidence="2">cv. St1</strain>
    </source>
</reference>
<sequence length="126" mass="13986">NISDPNLHLHHLLSPSLSVSILCLSRFLTFLCFQSRSLSLSTPTLSLSLSTPTSPLLSLSTAPLLSLSLSTQQSIADDRQSSGVESDRAVVSTAPSLGDSWNFRILLILMYSKRQKRLLMLFRKRR</sequence>